<evidence type="ECO:0000256" key="2">
    <source>
        <dbReference type="ARBA" id="ARBA00022679"/>
    </source>
</evidence>
<dbReference type="eggNOG" id="COG0524">
    <property type="taxonomic scope" value="Bacteria"/>
</dbReference>
<evidence type="ECO:0000259" key="6">
    <source>
        <dbReference type="Pfam" id="PF00294"/>
    </source>
</evidence>
<evidence type="ECO:0000256" key="3">
    <source>
        <dbReference type="ARBA" id="ARBA00022741"/>
    </source>
</evidence>
<evidence type="ECO:0000256" key="5">
    <source>
        <dbReference type="ARBA" id="ARBA00022840"/>
    </source>
</evidence>
<evidence type="ECO:0000256" key="1">
    <source>
        <dbReference type="ARBA" id="ARBA00010688"/>
    </source>
</evidence>
<evidence type="ECO:0000313" key="8">
    <source>
        <dbReference type="Proteomes" id="UP000019063"/>
    </source>
</evidence>
<keyword evidence="4 7" id="KW-0418">Kinase</keyword>
<keyword evidence="2" id="KW-0808">Transferase</keyword>
<proteinExistence type="inferred from homology"/>
<dbReference type="PANTHER" id="PTHR43085">
    <property type="entry name" value="HEXOKINASE FAMILY MEMBER"/>
    <property type="match status" value="1"/>
</dbReference>
<gene>
    <name evidence="7" type="ORF">ATO8_05041</name>
</gene>
<name>W4HN86_9RHOB</name>
<dbReference type="GO" id="GO:0005524">
    <property type="term" value="F:ATP binding"/>
    <property type="evidence" value="ECO:0007669"/>
    <property type="project" value="UniProtKB-KW"/>
</dbReference>
<dbReference type="InterPro" id="IPR029056">
    <property type="entry name" value="Ribokinase-like"/>
</dbReference>
<dbReference type="Pfam" id="PF00294">
    <property type="entry name" value="PfkB"/>
    <property type="match status" value="1"/>
</dbReference>
<comment type="caution">
    <text evidence="7">The sequence shown here is derived from an EMBL/GenBank/DDBJ whole genome shotgun (WGS) entry which is preliminary data.</text>
</comment>
<comment type="similarity">
    <text evidence="1">Belongs to the carbohydrate kinase PfkB family.</text>
</comment>
<organism evidence="7 8">
    <name type="scientific">Roseivivax marinus</name>
    <dbReference type="NCBI Taxonomy" id="1379903"/>
    <lineage>
        <taxon>Bacteria</taxon>
        <taxon>Pseudomonadati</taxon>
        <taxon>Pseudomonadota</taxon>
        <taxon>Alphaproteobacteria</taxon>
        <taxon>Rhodobacterales</taxon>
        <taxon>Roseobacteraceae</taxon>
        <taxon>Roseivivax</taxon>
    </lineage>
</organism>
<reference evidence="7 8" key="1">
    <citation type="journal article" date="2014" name="Antonie Van Leeuwenhoek">
        <title>Roseivivax atlanticus sp. nov., isolated from surface seawater of the Atlantic Ocean.</title>
        <authorList>
            <person name="Li G."/>
            <person name="Lai Q."/>
            <person name="Liu X."/>
            <person name="Sun F."/>
            <person name="Shao Z."/>
        </authorList>
    </citation>
    <scope>NUCLEOTIDE SEQUENCE [LARGE SCALE GENOMIC DNA]</scope>
    <source>
        <strain evidence="7 8">22II-s10s</strain>
    </source>
</reference>
<evidence type="ECO:0000313" key="7">
    <source>
        <dbReference type="EMBL" id="ETW14232.1"/>
    </source>
</evidence>
<protein>
    <submittedName>
        <fullName evidence="7">2-dehydro-3-deoxygluconokinase</fullName>
    </submittedName>
</protein>
<accession>W4HN86</accession>
<dbReference type="STRING" id="1379903.ATO8_05041"/>
<keyword evidence="8" id="KW-1185">Reference proteome</keyword>
<keyword evidence="3" id="KW-0547">Nucleotide-binding</keyword>
<dbReference type="AlphaFoldDB" id="W4HN86"/>
<sequence>MMPDILCLGEPLLEFNHVGGADWRQGFGGDVSNVTVAAARQGASAGLLTRVGADRFGRSLVEMLEAEGVDVSHVSRDEDAPTGLYFVTHGETGHEFAYRRTGSAASRMAPQDLPPGLSGASVLHVSGITQAISESARASVTAAMAAARQTGARVSYDPNLRLALWPIEVARPTILRALASCDIALPGLDDARILMDLDDPEVILRRIQEMGPAIVALTMGRDGVLVGAEGEVHHIPSPTVEAIDATGAGDCFDGAFIARLVADDTPLDAAVYAAHAAALSTLGHGAVGPIPNAQAVRDAMRRTKDRSQIRAN</sequence>
<keyword evidence="5" id="KW-0067">ATP-binding</keyword>
<dbReference type="Gene3D" id="3.40.1190.20">
    <property type="match status" value="1"/>
</dbReference>
<dbReference type="SUPFAM" id="SSF53613">
    <property type="entry name" value="Ribokinase-like"/>
    <property type="match status" value="1"/>
</dbReference>
<dbReference type="CDD" id="cd01166">
    <property type="entry name" value="KdgK"/>
    <property type="match status" value="1"/>
</dbReference>
<dbReference type="GO" id="GO:0016301">
    <property type="term" value="F:kinase activity"/>
    <property type="evidence" value="ECO:0007669"/>
    <property type="project" value="UniProtKB-KW"/>
</dbReference>
<dbReference type="Proteomes" id="UP000019063">
    <property type="component" value="Unassembled WGS sequence"/>
</dbReference>
<dbReference type="InterPro" id="IPR050306">
    <property type="entry name" value="PfkB_Carbo_kinase"/>
</dbReference>
<dbReference type="PATRIC" id="fig|1317118.6.peg.1044"/>
<dbReference type="PANTHER" id="PTHR43085:SF1">
    <property type="entry name" value="PSEUDOURIDINE KINASE-RELATED"/>
    <property type="match status" value="1"/>
</dbReference>
<feature type="domain" description="Carbohydrate kinase PfkB" evidence="6">
    <location>
        <begin position="20"/>
        <end position="291"/>
    </location>
</feature>
<dbReference type="EMBL" id="AQQW01000002">
    <property type="protein sequence ID" value="ETW14232.1"/>
    <property type="molecule type" value="Genomic_DNA"/>
</dbReference>
<evidence type="ECO:0000256" key="4">
    <source>
        <dbReference type="ARBA" id="ARBA00022777"/>
    </source>
</evidence>
<dbReference type="InterPro" id="IPR011611">
    <property type="entry name" value="PfkB_dom"/>
</dbReference>